<feature type="domain" description="Gfo/Idh/MocA-like oxidoreductase N-terminal" evidence="2">
    <location>
        <begin position="5"/>
        <end position="122"/>
    </location>
</feature>
<name>A0A4Y8PZV2_9BACL</name>
<dbReference type="OrthoDB" id="9815825at2"/>
<keyword evidence="5" id="KW-1185">Reference proteome</keyword>
<dbReference type="GO" id="GO:0000166">
    <property type="term" value="F:nucleotide binding"/>
    <property type="evidence" value="ECO:0007669"/>
    <property type="project" value="InterPro"/>
</dbReference>
<evidence type="ECO:0000259" key="2">
    <source>
        <dbReference type="Pfam" id="PF01408"/>
    </source>
</evidence>
<comment type="caution">
    <text evidence="4">The sequence shown here is derived from an EMBL/GenBank/DDBJ whole genome shotgun (WGS) entry which is preliminary data.</text>
</comment>
<dbReference type="InterPro" id="IPR036291">
    <property type="entry name" value="NAD(P)-bd_dom_sf"/>
</dbReference>
<gene>
    <name evidence="4" type="ORF">B5M42_14410</name>
</gene>
<evidence type="ECO:0000313" key="4">
    <source>
        <dbReference type="EMBL" id="TFE86552.1"/>
    </source>
</evidence>
<reference evidence="4 5" key="1">
    <citation type="submission" date="2017-03" db="EMBL/GenBank/DDBJ databases">
        <title>Isolation of Levoglucosan Utilizing Bacteria.</title>
        <authorList>
            <person name="Arya A.S."/>
        </authorList>
    </citation>
    <scope>NUCLEOTIDE SEQUENCE [LARGE SCALE GENOMIC DNA]</scope>
    <source>
        <strain evidence="4 5">MEC069</strain>
    </source>
</reference>
<evidence type="ECO:0000259" key="3">
    <source>
        <dbReference type="Pfam" id="PF22725"/>
    </source>
</evidence>
<dbReference type="Pfam" id="PF01408">
    <property type="entry name" value="GFO_IDH_MocA"/>
    <property type="match status" value="1"/>
</dbReference>
<dbReference type="RefSeq" id="WP_134753995.1">
    <property type="nucleotide sequence ID" value="NZ_MYFO02000009.1"/>
</dbReference>
<dbReference type="Proteomes" id="UP000298246">
    <property type="component" value="Unassembled WGS sequence"/>
</dbReference>
<dbReference type="EMBL" id="MYFO01000018">
    <property type="protein sequence ID" value="TFE86552.1"/>
    <property type="molecule type" value="Genomic_DNA"/>
</dbReference>
<dbReference type="SUPFAM" id="SSF51735">
    <property type="entry name" value="NAD(P)-binding Rossmann-fold domains"/>
    <property type="match status" value="1"/>
</dbReference>
<sequence>MNKVKTAILGAGFIGQAHIEAIRRLGFVEIAAVAQDDPRKAAEAAAALHIPRATDNYMELLADPDIQVIHNCTPNHLHHEINRQVLLHGKHLLSEKPLTLTSDEAKELYLLAQERKLVTGINFNYRQFPMVQHLKGMVRDGDLGDIRIVRGHYLQDWLLYDTDYNWRIEPAYGGQTRAIGDIGSHLFDLAQYVTGLRIREVLADKAILVPRRFKPIGSVQTFQSGQTAELEPVEVTTEDYCSVLVKFENGASGVFTVSQVSAGYKNALELNVDGAKASGSWEQEESFKLRVGYRDQPSQTVLRDPSLLKKEALPFLHYPGGHEEGWTESLKNMMHHFYAGVMSEGKAISDSVASFKDGYQLMLIIDAMIRSAETGTWQSVEQLR</sequence>
<dbReference type="InterPro" id="IPR055170">
    <property type="entry name" value="GFO_IDH_MocA-like_dom"/>
</dbReference>
<evidence type="ECO:0000256" key="1">
    <source>
        <dbReference type="ARBA" id="ARBA00023002"/>
    </source>
</evidence>
<organism evidence="4 5">
    <name type="scientific">Paenibacillus athensensis</name>
    <dbReference type="NCBI Taxonomy" id="1967502"/>
    <lineage>
        <taxon>Bacteria</taxon>
        <taxon>Bacillati</taxon>
        <taxon>Bacillota</taxon>
        <taxon>Bacilli</taxon>
        <taxon>Bacillales</taxon>
        <taxon>Paenibacillaceae</taxon>
        <taxon>Paenibacillus</taxon>
    </lineage>
</organism>
<accession>A0A4Y8PZV2</accession>
<dbReference type="PANTHER" id="PTHR43818:SF11">
    <property type="entry name" value="BCDNA.GH03377"/>
    <property type="match status" value="1"/>
</dbReference>
<proteinExistence type="predicted"/>
<dbReference type="SUPFAM" id="SSF55347">
    <property type="entry name" value="Glyceraldehyde-3-phosphate dehydrogenase-like, C-terminal domain"/>
    <property type="match status" value="1"/>
</dbReference>
<dbReference type="AlphaFoldDB" id="A0A4Y8PZV2"/>
<dbReference type="InterPro" id="IPR050463">
    <property type="entry name" value="Gfo/Idh/MocA_oxidrdct_glycsds"/>
</dbReference>
<protein>
    <submittedName>
        <fullName evidence="4">Dehydrogenase</fullName>
    </submittedName>
</protein>
<dbReference type="PANTHER" id="PTHR43818">
    <property type="entry name" value="BCDNA.GH03377"/>
    <property type="match status" value="1"/>
</dbReference>
<dbReference type="InterPro" id="IPR000683">
    <property type="entry name" value="Gfo/Idh/MocA-like_OxRdtase_N"/>
</dbReference>
<keyword evidence="1" id="KW-0560">Oxidoreductase</keyword>
<dbReference type="GO" id="GO:0016491">
    <property type="term" value="F:oxidoreductase activity"/>
    <property type="evidence" value="ECO:0007669"/>
    <property type="project" value="UniProtKB-KW"/>
</dbReference>
<evidence type="ECO:0000313" key="5">
    <source>
        <dbReference type="Proteomes" id="UP000298246"/>
    </source>
</evidence>
<dbReference type="Gene3D" id="3.30.360.10">
    <property type="entry name" value="Dihydrodipicolinate Reductase, domain 2"/>
    <property type="match status" value="1"/>
</dbReference>
<dbReference type="Pfam" id="PF22725">
    <property type="entry name" value="GFO_IDH_MocA_C3"/>
    <property type="match status" value="1"/>
</dbReference>
<feature type="domain" description="GFO/IDH/MocA-like oxidoreductase" evidence="3">
    <location>
        <begin position="131"/>
        <end position="277"/>
    </location>
</feature>
<dbReference type="Gene3D" id="3.40.50.720">
    <property type="entry name" value="NAD(P)-binding Rossmann-like Domain"/>
    <property type="match status" value="1"/>
</dbReference>